<dbReference type="InterPro" id="IPR050102">
    <property type="entry name" value="tRNA_sulfurtransferase_ThiI"/>
</dbReference>
<evidence type="ECO:0000256" key="7">
    <source>
        <dbReference type="ARBA" id="ARBA00022840"/>
    </source>
</evidence>
<dbReference type="EC" id="2.8.1.4" evidence="14 19"/>
<dbReference type="UniPathway" id="UPA00060"/>
<dbReference type="CDD" id="cd11716">
    <property type="entry name" value="THUMP_ThiI"/>
    <property type="match status" value="1"/>
</dbReference>
<evidence type="ECO:0000256" key="14">
    <source>
        <dbReference type="ARBA" id="ARBA00066827"/>
    </source>
</evidence>
<evidence type="ECO:0000313" key="22">
    <source>
        <dbReference type="Proteomes" id="UP000295636"/>
    </source>
</evidence>
<comment type="caution">
    <text evidence="21">The sequence shown here is derived from an EMBL/GenBank/DDBJ whole genome shotgun (WGS) entry which is preliminary data.</text>
</comment>
<keyword evidence="4 19" id="KW-0820">tRNA-binding</keyword>
<dbReference type="EMBL" id="SMRT01000007">
    <property type="protein sequence ID" value="TDF96713.1"/>
    <property type="molecule type" value="Genomic_DNA"/>
</dbReference>
<gene>
    <name evidence="19 21" type="primary">thiI</name>
    <name evidence="21" type="ORF">E1757_16665</name>
</gene>
<dbReference type="SMART" id="SM00981">
    <property type="entry name" value="THUMP"/>
    <property type="match status" value="1"/>
</dbReference>
<feature type="binding site" evidence="19">
    <location>
        <begin position="214"/>
        <end position="215"/>
    </location>
    <ligand>
        <name>ATP</name>
        <dbReference type="ChEBI" id="CHEBI:30616"/>
    </ligand>
</feature>
<feature type="binding site" evidence="19">
    <location>
        <position position="302"/>
    </location>
    <ligand>
        <name>ATP</name>
        <dbReference type="ChEBI" id="CHEBI:30616"/>
    </ligand>
</feature>
<dbReference type="InterPro" id="IPR049962">
    <property type="entry name" value="THUMP_ThiI"/>
</dbReference>
<dbReference type="SUPFAM" id="SSF143437">
    <property type="entry name" value="THUMP domain-like"/>
    <property type="match status" value="1"/>
</dbReference>
<dbReference type="GO" id="GO:0002937">
    <property type="term" value="P:tRNA 4-thiouridine biosynthesis"/>
    <property type="evidence" value="ECO:0007669"/>
    <property type="project" value="TreeGrafter"/>
</dbReference>
<evidence type="ECO:0000256" key="11">
    <source>
        <dbReference type="ARBA" id="ARBA00052330"/>
    </source>
</evidence>
<feature type="binding site" evidence="19">
    <location>
        <position position="271"/>
    </location>
    <ligand>
        <name>ATP</name>
        <dbReference type="ChEBI" id="CHEBI:30616"/>
    </ligand>
</feature>
<dbReference type="FunFam" id="3.40.50.620:FF:000053">
    <property type="entry name" value="Probable tRNA sulfurtransferase"/>
    <property type="match status" value="1"/>
</dbReference>
<dbReference type="Pfam" id="PF22025">
    <property type="entry name" value="ThiI_fer"/>
    <property type="match status" value="1"/>
</dbReference>
<evidence type="ECO:0000256" key="6">
    <source>
        <dbReference type="ARBA" id="ARBA00022741"/>
    </source>
</evidence>
<keyword evidence="7 19" id="KW-0067">ATP-binding</keyword>
<evidence type="ECO:0000256" key="3">
    <source>
        <dbReference type="ARBA" id="ARBA00022490"/>
    </source>
</evidence>
<dbReference type="CDD" id="cd01712">
    <property type="entry name" value="PPase_ThiI"/>
    <property type="match status" value="1"/>
</dbReference>
<dbReference type="Proteomes" id="UP000295636">
    <property type="component" value="Unassembled WGS sequence"/>
</dbReference>
<proteinExistence type="inferred from homology"/>
<dbReference type="Gene3D" id="3.30.2130.30">
    <property type="match status" value="1"/>
</dbReference>
<dbReference type="SUPFAM" id="SSF52402">
    <property type="entry name" value="Adenine nucleotide alpha hydrolases-like"/>
    <property type="match status" value="1"/>
</dbReference>
<dbReference type="GO" id="GO:0140741">
    <property type="term" value="F:tRNA-uracil-4 sulfurtransferase activity"/>
    <property type="evidence" value="ECO:0007669"/>
    <property type="project" value="UniProtKB-EC"/>
</dbReference>
<keyword evidence="5 19" id="KW-0808">Transferase</keyword>
<evidence type="ECO:0000256" key="4">
    <source>
        <dbReference type="ARBA" id="ARBA00022555"/>
    </source>
</evidence>
<evidence type="ECO:0000256" key="13">
    <source>
        <dbReference type="ARBA" id="ARBA00061472"/>
    </source>
</evidence>
<dbReference type="GO" id="GO:0004810">
    <property type="term" value="F:CCA tRNA nucleotidyltransferase activity"/>
    <property type="evidence" value="ECO:0007669"/>
    <property type="project" value="InterPro"/>
</dbReference>
<protein>
    <recommendedName>
        <fullName evidence="15 19">Probable tRNA sulfurtransferase</fullName>
        <ecNumber evidence="14 19">2.8.1.4</ecNumber>
    </recommendedName>
    <alternativeName>
        <fullName evidence="16 19">Sulfur carrier protein ThiS sulfurtransferase</fullName>
    </alternativeName>
    <alternativeName>
        <fullName evidence="17 19">Thiamine biosynthesis protein ThiI</fullName>
    </alternativeName>
    <alternativeName>
        <fullName evidence="18 19">tRNA 4-thiouridine synthase</fullName>
    </alternativeName>
</protein>
<keyword evidence="3 19" id="KW-0963">Cytoplasm</keyword>
<keyword evidence="22" id="KW-1185">Reference proteome</keyword>
<evidence type="ECO:0000256" key="16">
    <source>
        <dbReference type="ARBA" id="ARBA00075337"/>
    </source>
</evidence>
<dbReference type="NCBIfam" id="TIGR00342">
    <property type="entry name" value="tRNA uracil 4-sulfurtransferase ThiI"/>
    <property type="match status" value="1"/>
</dbReference>
<dbReference type="AlphaFoldDB" id="A0A4R5KM86"/>
<dbReference type="GO" id="GO:0005829">
    <property type="term" value="C:cytosol"/>
    <property type="evidence" value="ECO:0007669"/>
    <property type="project" value="TreeGrafter"/>
</dbReference>
<accession>A0A4R5KM86</accession>
<organism evidence="21 22">
    <name type="scientific">Paenibacillus piri</name>
    <dbReference type="NCBI Taxonomy" id="2547395"/>
    <lineage>
        <taxon>Bacteria</taxon>
        <taxon>Bacillati</taxon>
        <taxon>Bacillota</taxon>
        <taxon>Bacilli</taxon>
        <taxon>Bacillales</taxon>
        <taxon>Paenibacillaceae</taxon>
        <taxon>Paenibacillus</taxon>
    </lineage>
</organism>
<dbReference type="PROSITE" id="PS51165">
    <property type="entry name" value="THUMP"/>
    <property type="match status" value="1"/>
</dbReference>
<dbReference type="GO" id="GO:0000049">
    <property type="term" value="F:tRNA binding"/>
    <property type="evidence" value="ECO:0007669"/>
    <property type="project" value="UniProtKB-UniRule"/>
</dbReference>
<dbReference type="RefSeq" id="WP_133230084.1">
    <property type="nucleotide sequence ID" value="NZ_SMRT01000007.1"/>
</dbReference>
<keyword evidence="8 19" id="KW-0694">RNA-binding</keyword>
<dbReference type="HAMAP" id="MF_00021">
    <property type="entry name" value="ThiI"/>
    <property type="match status" value="1"/>
</dbReference>
<evidence type="ECO:0000256" key="18">
    <source>
        <dbReference type="ARBA" id="ARBA00080570"/>
    </source>
</evidence>
<dbReference type="GO" id="GO:0009228">
    <property type="term" value="P:thiamine biosynthetic process"/>
    <property type="evidence" value="ECO:0007669"/>
    <property type="project" value="UniProtKB-KW"/>
</dbReference>
<evidence type="ECO:0000256" key="19">
    <source>
        <dbReference type="HAMAP-Rule" id="MF_00021"/>
    </source>
</evidence>
<name>A0A4R5KM86_9BACL</name>
<dbReference type="InterPro" id="IPR004114">
    <property type="entry name" value="THUMP_dom"/>
</dbReference>
<feature type="binding site" evidence="19">
    <location>
        <begin position="189"/>
        <end position="190"/>
    </location>
    <ligand>
        <name>ATP</name>
        <dbReference type="ChEBI" id="CHEBI:30616"/>
    </ligand>
</feature>
<dbReference type="GO" id="GO:0052837">
    <property type="term" value="P:thiazole biosynthetic process"/>
    <property type="evidence" value="ECO:0007669"/>
    <property type="project" value="TreeGrafter"/>
</dbReference>
<comment type="catalytic activity">
    <reaction evidence="11 19">
        <text>[ThiS sulfur-carrier protein]-C-terminal Gly-Gly-AMP + S-sulfanyl-L-cysteinyl-[cysteine desulfurase] + AH2 = [ThiS sulfur-carrier protein]-C-terminal-Gly-aminoethanethioate + L-cysteinyl-[cysteine desulfurase] + A + AMP + 2 H(+)</text>
        <dbReference type="Rhea" id="RHEA:43340"/>
        <dbReference type="Rhea" id="RHEA-COMP:12157"/>
        <dbReference type="Rhea" id="RHEA-COMP:12158"/>
        <dbReference type="Rhea" id="RHEA-COMP:12910"/>
        <dbReference type="Rhea" id="RHEA-COMP:19908"/>
        <dbReference type="ChEBI" id="CHEBI:13193"/>
        <dbReference type="ChEBI" id="CHEBI:15378"/>
        <dbReference type="ChEBI" id="CHEBI:17499"/>
        <dbReference type="ChEBI" id="CHEBI:29950"/>
        <dbReference type="ChEBI" id="CHEBI:61963"/>
        <dbReference type="ChEBI" id="CHEBI:90618"/>
        <dbReference type="ChEBI" id="CHEBI:232372"/>
        <dbReference type="ChEBI" id="CHEBI:456215"/>
    </reaction>
</comment>
<dbReference type="GO" id="GO:0005524">
    <property type="term" value="F:ATP binding"/>
    <property type="evidence" value="ECO:0007669"/>
    <property type="project" value="UniProtKB-UniRule"/>
</dbReference>
<dbReference type="InterPro" id="IPR014729">
    <property type="entry name" value="Rossmann-like_a/b/a_fold"/>
</dbReference>
<evidence type="ECO:0000256" key="12">
    <source>
        <dbReference type="ARBA" id="ARBA00058382"/>
    </source>
</evidence>
<dbReference type="Gene3D" id="3.40.50.620">
    <property type="entry name" value="HUPs"/>
    <property type="match status" value="1"/>
</dbReference>
<comment type="function">
    <text evidence="12 19">Catalyzes the ATP-dependent transfer of a sulfur to tRNA to produce 4-thiouridine in position 8 of tRNAs, which functions as a near-UV photosensor. Also catalyzes the transfer of sulfur to the sulfur carrier protein ThiS, forming ThiS-thiocarboxylate. This is a step in the synthesis of thiazole, in the thiamine biosynthesis pathway. The sulfur is donated as persulfide by IscS.</text>
</comment>
<dbReference type="InterPro" id="IPR049961">
    <property type="entry name" value="ThiI_N"/>
</dbReference>
<keyword evidence="9 19" id="KW-0784">Thiamine biosynthesis</keyword>
<evidence type="ECO:0000256" key="15">
    <source>
        <dbReference type="ARBA" id="ARBA00071867"/>
    </source>
</evidence>
<reference evidence="21 22" key="1">
    <citation type="submission" date="2019-03" db="EMBL/GenBank/DDBJ databases">
        <title>This is whole genome sequence of Paenibacillus sp MS74 strain.</title>
        <authorList>
            <person name="Trinh H.N."/>
        </authorList>
    </citation>
    <scope>NUCLEOTIDE SEQUENCE [LARGE SCALE GENOMIC DNA]</scope>
    <source>
        <strain evidence="21 22">MS74</strain>
    </source>
</reference>
<dbReference type="PANTHER" id="PTHR43209">
    <property type="entry name" value="TRNA SULFURTRANSFERASE"/>
    <property type="match status" value="1"/>
</dbReference>
<evidence type="ECO:0000256" key="17">
    <source>
        <dbReference type="ARBA" id="ARBA00077849"/>
    </source>
</evidence>
<comment type="similarity">
    <text evidence="13 19">Belongs to the ThiI family.</text>
</comment>
<dbReference type="InterPro" id="IPR003720">
    <property type="entry name" value="tRNA_STrfase"/>
</dbReference>
<dbReference type="Pfam" id="PF02568">
    <property type="entry name" value="ThiI"/>
    <property type="match status" value="1"/>
</dbReference>
<feature type="domain" description="THUMP" evidence="20">
    <location>
        <begin position="60"/>
        <end position="171"/>
    </location>
</feature>
<dbReference type="PANTHER" id="PTHR43209:SF1">
    <property type="entry name" value="TRNA SULFURTRANSFERASE"/>
    <property type="match status" value="1"/>
</dbReference>
<dbReference type="InterPro" id="IPR054173">
    <property type="entry name" value="ThiI_fer"/>
</dbReference>
<sequence length="407" mass="45344">MIPDLIVLRLGELTLKGKNRHRFEKAINEQVRRVLRPFPKLNFIREFGRVYIELNGESFPHIAEKLKKVLGLGSFSPVLTAPLELEAVRLAAQEAMQAAVTDYRTKETEIKFKVTVRRVNKSFPYDSQQMNKLVGGSILRAVPGLKVDVNNPDIELKIELRDERALIFSQVVEGTGGFPLGTNGKAMLMLSGGIDSPVAGFLALRQGLKLEAVHFHSYPYTSERSQQKVKELVGKLSAYAGDIKLHMVPFTSVQTKVHQAYKQNLLITILRRAMFRITEKLADGSGASAIVTGESLGQVASQTLASMNAIGRAVGIPVIQPLICMEKQQIIRIAEMIDTFDISIQPHEDCCTLFLPPSPSTNPNLRVVESIESKMEWLEAELDEAVKQTETIWIQEGGQRHSHASFF</sequence>
<feature type="binding site" evidence="19">
    <location>
        <position position="293"/>
    </location>
    <ligand>
        <name>ATP</name>
        <dbReference type="ChEBI" id="CHEBI:30616"/>
    </ligand>
</feature>
<evidence type="ECO:0000256" key="5">
    <source>
        <dbReference type="ARBA" id="ARBA00022679"/>
    </source>
</evidence>
<evidence type="ECO:0000256" key="8">
    <source>
        <dbReference type="ARBA" id="ARBA00022884"/>
    </source>
</evidence>
<keyword evidence="6 19" id="KW-0547">Nucleotide-binding</keyword>
<comment type="catalytic activity">
    <reaction evidence="10 19">
        <text>[ThiI sulfur-carrier protein]-S-sulfanyl-L-cysteine + a uridine in tRNA + 2 reduced [2Fe-2S]-[ferredoxin] + ATP + H(+) = [ThiI sulfur-carrier protein]-L-cysteine + a 4-thiouridine in tRNA + 2 oxidized [2Fe-2S]-[ferredoxin] + AMP + diphosphate</text>
        <dbReference type="Rhea" id="RHEA:24176"/>
        <dbReference type="Rhea" id="RHEA-COMP:10000"/>
        <dbReference type="Rhea" id="RHEA-COMP:10001"/>
        <dbReference type="Rhea" id="RHEA-COMP:13337"/>
        <dbReference type="Rhea" id="RHEA-COMP:13338"/>
        <dbReference type="Rhea" id="RHEA-COMP:13339"/>
        <dbReference type="Rhea" id="RHEA-COMP:13340"/>
        <dbReference type="ChEBI" id="CHEBI:15378"/>
        <dbReference type="ChEBI" id="CHEBI:29950"/>
        <dbReference type="ChEBI" id="CHEBI:30616"/>
        <dbReference type="ChEBI" id="CHEBI:33019"/>
        <dbReference type="ChEBI" id="CHEBI:33737"/>
        <dbReference type="ChEBI" id="CHEBI:33738"/>
        <dbReference type="ChEBI" id="CHEBI:61963"/>
        <dbReference type="ChEBI" id="CHEBI:65315"/>
        <dbReference type="ChEBI" id="CHEBI:136798"/>
        <dbReference type="ChEBI" id="CHEBI:456215"/>
        <dbReference type="EC" id="2.8.1.4"/>
    </reaction>
</comment>
<evidence type="ECO:0000256" key="2">
    <source>
        <dbReference type="ARBA" id="ARBA00004948"/>
    </source>
</evidence>
<evidence type="ECO:0000313" key="21">
    <source>
        <dbReference type="EMBL" id="TDF96713.1"/>
    </source>
</evidence>
<comment type="pathway">
    <text evidence="2 19">Cofactor biosynthesis; thiamine diphosphate biosynthesis.</text>
</comment>
<dbReference type="Pfam" id="PF02926">
    <property type="entry name" value="THUMP"/>
    <property type="match status" value="1"/>
</dbReference>
<evidence type="ECO:0000256" key="10">
    <source>
        <dbReference type="ARBA" id="ARBA00050570"/>
    </source>
</evidence>
<comment type="subcellular location">
    <subcellularLocation>
        <location evidence="1 19">Cytoplasm</location>
    </subcellularLocation>
</comment>
<evidence type="ECO:0000256" key="9">
    <source>
        <dbReference type="ARBA" id="ARBA00022977"/>
    </source>
</evidence>
<dbReference type="GO" id="GO:0009229">
    <property type="term" value="P:thiamine diphosphate biosynthetic process"/>
    <property type="evidence" value="ECO:0007669"/>
    <property type="project" value="UniProtKB-UniRule"/>
</dbReference>
<evidence type="ECO:0000259" key="20">
    <source>
        <dbReference type="PROSITE" id="PS51165"/>
    </source>
</evidence>
<dbReference type="OrthoDB" id="9773948at2"/>
<evidence type="ECO:0000256" key="1">
    <source>
        <dbReference type="ARBA" id="ARBA00004496"/>
    </source>
</evidence>
<dbReference type="InterPro" id="IPR020536">
    <property type="entry name" value="ThiI_AANH"/>
</dbReference>